<proteinExistence type="inferred from homology"/>
<evidence type="ECO:0000313" key="13">
    <source>
        <dbReference type="EMBL" id="CAD7601473.1"/>
    </source>
</evidence>
<name>A0A7R9K4Q4_TIMGE</name>
<feature type="transmembrane region" description="Helical" evidence="11">
    <location>
        <begin position="43"/>
        <end position="67"/>
    </location>
</feature>
<evidence type="ECO:0000256" key="3">
    <source>
        <dbReference type="ARBA" id="ARBA00010271"/>
    </source>
</evidence>
<evidence type="ECO:0000259" key="12">
    <source>
        <dbReference type="Pfam" id="PF09258"/>
    </source>
</evidence>
<accession>A0A7R9K4Q4</accession>
<dbReference type="SUPFAM" id="SSF53448">
    <property type="entry name" value="Nucleotide-diphospho-sugar transferases"/>
    <property type="match status" value="1"/>
</dbReference>
<keyword evidence="11" id="KW-1133">Transmembrane helix</keyword>
<gene>
    <name evidence="13" type="ORF">TGEB3V08_LOCUS7968</name>
</gene>
<evidence type="ECO:0000256" key="9">
    <source>
        <dbReference type="ARBA" id="ARBA00023180"/>
    </source>
</evidence>
<evidence type="ECO:0000256" key="8">
    <source>
        <dbReference type="ARBA" id="ARBA00023157"/>
    </source>
</evidence>
<comment type="subcellular location">
    <subcellularLocation>
        <location evidence="1">Endoplasmic reticulum membrane</location>
        <topology evidence="1">Single-pass type II membrane protein</topology>
    </subcellularLocation>
</comment>
<keyword evidence="6" id="KW-0735">Signal-anchor</keyword>
<reference evidence="13" key="1">
    <citation type="submission" date="2020-11" db="EMBL/GenBank/DDBJ databases">
        <authorList>
            <person name="Tran Van P."/>
        </authorList>
    </citation>
    <scope>NUCLEOTIDE SEQUENCE</scope>
</reference>
<evidence type="ECO:0000256" key="7">
    <source>
        <dbReference type="ARBA" id="ARBA00023136"/>
    </source>
</evidence>
<dbReference type="GO" id="GO:1901135">
    <property type="term" value="P:carbohydrate derivative metabolic process"/>
    <property type="evidence" value="ECO:0007669"/>
    <property type="project" value="UniProtKB-ARBA"/>
</dbReference>
<feature type="region of interest" description="Disordered" evidence="10">
    <location>
        <begin position="333"/>
        <end position="354"/>
    </location>
</feature>
<dbReference type="InterPro" id="IPR015338">
    <property type="entry name" value="GT64_dom"/>
</dbReference>
<comment type="pathway">
    <text evidence="2">Protein modification; protein glycosylation.</text>
</comment>
<protein>
    <recommendedName>
        <fullName evidence="12">Glycosyl transferase 64 domain-containing protein</fullName>
    </recommendedName>
</protein>
<keyword evidence="5" id="KW-0808">Transferase</keyword>
<comment type="similarity">
    <text evidence="3">Belongs to the glycosyltransferase 47 family.</text>
</comment>
<keyword evidence="4" id="KW-0328">Glycosyltransferase</keyword>
<keyword evidence="8" id="KW-1015">Disulfide bond</keyword>
<dbReference type="PANTHER" id="PTHR48261:SF3">
    <property type="entry name" value="EXOSTOSIN GLYCOSYLTRANSFERASE 1"/>
    <property type="match status" value="1"/>
</dbReference>
<dbReference type="EMBL" id="OE842811">
    <property type="protein sequence ID" value="CAD7601473.1"/>
    <property type="molecule type" value="Genomic_DNA"/>
</dbReference>
<dbReference type="GO" id="GO:0005789">
    <property type="term" value="C:endoplasmic reticulum membrane"/>
    <property type="evidence" value="ECO:0007669"/>
    <property type="project" value="UniProtKB-SubCell"/>
</dbReference>
<dbReference type="PANTHER" id="PTHR48261">
    <property type="entry name" value="ACETYLGLUCOSAMINYLTRANSFERASE"/>
    <property type="match status" value="1"/>
</dbReference>
<sequence length="354" mass="40151">MIVCQPLSLLSPTCFNRSATKAVDSRLTKVTWTKPNSDDTERVGFIGLVIVVAVVLLLFGAVVAVFFSQWVDLVINGIIRERLPKEPSRDSLVWNTGPGALLTLPHFSDTWQNYPFYLNMLGNKPGEQFTAIIYSQLGSSTMNTAPLFRLVRNVAHSQYVARIVVIWSGEKSPPAKSRWPILPVSLPLNVLQNPSNTNGDVLLQAHSISQRFYPHSLIQTDSVLSLDEDCLLTTDEVDFAFQVWVSFPDRIVGYPARSHYWDDAKGSWGYTSKWTNDYSIVLTGAAFYHRYYNFLYTHWLSPLLHKTVEQSQNCEDILMNFLVSHVTRRPPVKVTQRKQYKEQPPGGASNKRKK</sequence>
<dbReference type="AlphaFoldDB" id="A0A7R9K4Q4"/>
<evidence type="ECO:0000256" key="11">
    <source>
        <dbReference type="SAM" id="Phobius"/>
    </source>
</evidence>
<evidence type="ECO:0000256" key="5">
    <source>
        <dbReference type="ARBA" id="ARBA00022679"/>
    </source>
</evidence>
<keyword evidence="11" id="KW-0812">Transmembrane</keyword>
<evidence type="ECO:0000256" key="10">
    <source>
        <dbReference type="SAM" id="MobiDB-lite"/>
    </source>
</evidence>
<dbReference type="InterPro" id="IPR004263">
    <property type="entry name" value="Exostosin"/>
</dbReference>
<dbReference type="GO" id="GO:0016757">
    <property type="term" value="F:glycosyltransferase activity"/>
    <property type="evidence" value="ECO:0007669"/>
    <property type="project" value="UniProtKB-KW"/>
</dbReference>
<keyword evidence="7 11" id="KW-0472">Membrane</keyword>
<evidence type="ECO:0000256" key="1">
    <source>
        <dbReference type="ARBA" id="ARBA00004648"/>
    </source>
</evidence>
<dbReference type="Gene3D" id="3.90.550.10">
    <property type="entry name" value="Spore Coat Polysaccharide Biosynthesis Protein SpsA, Chain A"/>
    <property type="match status" value="1"/>
</dbReference>
<dbReference type="InterPro" id="IPR029044">
    <property type="entry name" value="Nucleotide-diphossugar_trans"/>
</dbReference>
<organism evidence="13">
    <name type="scientific">Timema genevievae</name>
    <name type="common">Walking stick</name>
    <dbReference type="NCBI Taxonomy" id="629358"/>
    <lineage>
        <taxon>Eukaryota</taxon>
        <taxon>Metazoa</taxon>
        <taxon>Ecdysozoa</taxon>
        <taxon>Arthropoda</taxon>
        <taxon>Hexapoda</taxon>
        <taxon>Insecta</taxon>
        <taxon>Pterygota</taxon>
        <taxon>Neoptera</taxon>
        <taxon>Polyneoptera</taxon>
        <taxon>Phasmatodea</taxon>
        <taxon>Timematodea</taxon>
        <taxon>Timematoidea</taxon>
        <taxon>Timematidae</taxon>
        <taxon>Timema</taxon>
    </lineage>
</organism>
<evidence type="ECO:0000256" key="2">
    <source>
        <dbReference type="ARBA" id="ARBA00004922"/>
    </source>
</evidence>
<feature type="domain" description="Glycosyl transferase 64" evidence="12">
    <location>
        <begin position="129"/>
        <end position="346"/>
    </location>
</feature>
<dbReference type="Pfam" id="PF09258">
    <property type="entry name" value="Glyco_transf_64"/>
    <property type="match status" value="1"/>
</dbReference>
<evidence type="ECO:0000256" key="4">
    <source>
        <dbReference type="ARBA" id="ARBA00022676"/>
    </source>
</evidence>
<evidence type="ECO:0000256" key="6">
    <source>
        <dbReference type="ARBA" id="ARBA00022968"/>
    </source>
</evidence>
<keyword evidence="9" id="KW-0325">Glycoprotein</keyword>